<evidence type="ECO:0000259" key="1">
    <source>
        <dbReference type="Pfam" id="PF01966"/>
    </source>
</evidence>
<dbReference type="InterPro" id="IPR006674">
    <property type="entry name" value="HD_domain"/>
</dbReference>
<dbReference type="Pfam" id="PF01966">
    <property type="entry name" value="HD"/>
    <property type="match status" value="1"/>
</dbReference>
<sequence>MPSTPPTKLLAGVPVPDTPLINKALAFARAHCDDFTYNHVVRSWLFGTYISDQIPDFKSRDVELHAITALLHDMGWTISGDTVSKDKRFEVDGAEATRAFLIREGEKGDWDARRLQLAWDSVLLTWRAIALKGRHFWMSWRLLKINHQLDD</sequence>
<protein>
    <recommendedName>
        <fullName evidence="1">HD domain-containing protein</fullName>
    </recommendedName>
</protein>
<evidence type="ECO:0000313" key="3">
    <source>
        <dbReference type="Proteomes" id="UP000184330"/>
    </source>
</evidence>
<accession>A0A1L7WFP9</accession>
<feature type="domain" description="HD" evidence="1">
    <location>
        <begin position="36"/>
        <end position="111"/>
    </location>
</feature>
<proteinExistence type="predicted"/>
<dbReference type="STRING" id="576137.A0A1L7WFP9"/>
<dbReference type="Gene3D" id="1.10.3210.10">
    <property type="entry name" value="Hypothetical protein af1432"/>
    <property type="match status" value="1"/>
</dbReference>
<keyword evidence="3" id="KW-1185">Reference proteome</keyword>
<evidence type="ECO:0000313" key="2">
    <source>
        <dbReference type="EMBL" id="CZR51602.1"/>
    </source>
</evidence>
<organism evidence="2 3">
    <name type="scientific">Phialocephala subalpina</name>
    <dbReference type="NCBI Taxonomy" id="576137"/>
    <lineage>
        <taxon>Eukaryota</taxon>
        <taxon>Fungi</taxon>
        <taxon>Dikarya</taxon>
        <taxon>Ascomycota</taxon>
        <taxon>Pezizomycotina</taxon>
        <taxon>Leotiomycetes</taxon>
        <taxon>Helotiales</taxon>
        <taxon>Mollisiaceae</taxon>
        <taxon>Phialocephala</taxon>
        <taxon>Phialocephala fortinii species complex</taxon>
    </lineage>
</organism>
<dbReference type="AlphaFoldDB" id="A0A1L7WFP9"/>
<dbReference type="SUPFAM" id="SSF109604">
    <property type="entry name" value="HD-domain/PDEase-like"/>
    <property type="match status" value="1"/>
</dbReference>
<reference evidence="2 3" key="1">
    <citation type="submission" date="2016-03" db="EMBL/GenBank/DDBJ databases">
        <authorList>
            <person name="Ploux O."/>
        </authorList>
    </citation>
    <scope>NUCLEOTIDE SEQUENCE [LARGE SCALE GENOMIC DNA]</scope>
    <source>
        <strain evidence="2 3">UAMH 11012</strain>
    </source>
</reference>
<dbReference type="Proteomes" id="UP000184330">
    <property type="component" value="Unassembled WGS sequence"/>
</dbReference>
<dbReference type="PANTHER" id="PTHR35569">
    <property type="entry name" value="CYANAMIDE HYDRATASE DDI2-RELATED"/>
    <property type="match status" value="1"/>
</dbReference>
<gene>
    <name evidence="2" type="ORF">PAC_01479</name>
</gene>
<dbReference type="PANTHER" id="PTHR35569:SF1">
    <property type="entry name" value="CYANAMIDE HYDRATASE DDI2-RELATED"/>
    <property type="match status" value="1"/>
</dbReference>
<name>A0A1L7WFP9_9HELO</name>
<dbReference type="EMBL" id="FJOG01000002">
    <property type="protein sequence ID" value="CZR51602.1"/>
    <property type="molecule type" value="Genomic_DNA"/>
</dbReference>
<dbReference type="OrthoDB" id="2378324at2759"/>